<dbReference type="KEGG" id="vg:80266392"/>
<dbReference type="RefSeq" id="YP_010766695.1">
    <property type="nucleotide sequence ID" value="NC_073680.1"/>
</dbReference>
<keyword evidence="2" id="KW-1185">Reference proteome</keyword>
<sequence length="83" mass="9319">MFLDKDLMEVKLEVAGTTYYFSNTGYLYEALLQGGSGLMRMCNYAISGGLFLKNRTCGVDLPNTILSVGRDDVNKLFDFMENK</sequence>
<accession>A0AAE8XE59</accession>
<organism evidence="1 2">
    <name type="scientific">Pseudomonas phage M5.1</name>
    <dbReference type="NCBI Taxonomy" id="2873460"/>
    <lineage>
        <taxon>Viruses</taxon>
        <taxon>Duplodnaviria</taxon>
        <taxon>Heunggongvirae</taxon>
        <taxon>Uroviricota</taxon>
        <taxon>Caudoviricetes</taxon>
        <taxon>Vandenendeviridae</taxon>
        <taxon>Gorskivirinae</taxon>
        <taxon>Kremarvirus</taxon>
        <taxon>Kremarvirus M51</taxon>
    </lineage>
</organism>
<evidence type="ECO:0000313" key="2">
    <source>
        <dbReference type="Proteomes" id="UP000828412"/>
    </source>
</evidence>
<name>A0AAE8XE59_9CAUD</name>
<protein>
    <submittedName>
        <fullName evidence="1">Uncharacterized protein</fullName>
    </submittedName>
</protein>
<dbReference type="GeneID" id="80266392"/>
<gene>
    <name evidence="1" type="primary">162</name>
    <name evidence="1" type="ORF">M51_162</name>
</gene>
<evidence type="ECO:0000313" key="1">
    <source>
        <dbReference type="EMBL" id="UAV89743.1"/>
    </source>
</evidence>
<proteinExistence type="predicted"/>
<reference evidence="1 2" key="1">
    <citation type="submission" date="2021-08" db="EMBL/GenBank/DDBJ databases">
        <authorList>
            <person name="DeCurzio J.M.K."/>
            <person name="Krukonis G.P."/>
            <person name="Delesalle V.A."/>
        </authorList>
    </citation>
    <scope>NUCLEOTIDE SEQUENCE [LARGE SCALE GENOMIC DNA]</scope>
</reference>
<dbReference type="Proteomes" id="UP000828412">
    <property type="component" value="Segment"/>
</dbReference>
<dbReference type="EMBL" id="MZ826350">
    <property type="protein sequence ID" value="UAV89743.1"/>
    <property type="molecule type" value="Genomic_DNA"/>
</dbReference>